<protein>
    <submittedName>
        <fullName evidence="2">Unannotated protein</fullName>
    </submittedName>
</protein>
<evidence type="ECO:0000313" key="2">
    <source>
        <dbReference type="EMBL" id="CAB4888217.1"/>
    </source>
</evidence>
<sequence length="99" mass="10605">MHSEGRVVLTTTRSNISGMKAAELKAHLAQTRGQLASTLDALEDKVNLPKQLGKASRKFGRRVQTLRQENPVLLAGIAVGVVAAIGVTAYLVVKITSKR</sequence>
<dbReference type="Pfam" id="PF12277">
    <property type="entry name" value="DUF3618"/>
    <property type="match status" value="1"/>
</dbReference>
<feature type="transmembrane region" description="Helical" evidence="1">
    <location>
        <begin position="72"/>
        <end position="93"/>
    </location>
</feature>
<keyword evidence="1" id="KW-1133">Transmembrane helix</keyword>
<gene>
    <name evidence="2" type="ORF">UFOPK3516_00120</name>
</gene>
<accession>A0A6J7EXJ0</accession>
<proteinExistence type="predicted"/>
<evidence type="ECO:0000256" key="1">
    <source>
        <dbReference type="SAM" id="Phobius"/>
    </source>
</evidence>
<dbReference type="EMBL" id="CAFBMB010000004">
    <property type="protein sequence ID" value="CAB4888217.1"/>
    <property type="molecule type" value="Genomic_DNA"/>
</dbReference>
<keyword evidence="1" id="KW-0472">Membrane</keyword>
<dbReference type="InterPro" id="IPR022062">
    <property type="entry name" value="DUF3618"/>
</dbReference>
<dbReference type="AlphaFoldDB" id="A0A6J7EXJ0"/>
<keyword evidence="1" id="KW-0812">Transmembrane</keyword>
<organism evidence="2">
    <name type="scientific">freshwater metagenome</name>
    <dbReference type="NCBI Taxonomy" id="449393"/>
    <lineage>
        <taxon>unclassified sequences</taxon>
        <taxon>metagenomes</taxon>
        <taxon>ecological metagenomes</taxon>
    </lineage>
</organism>
<reference evidence="2" key="1">
    <citation type="submission" date="2020-05" db="EMBL/GenBank/DDBJ databases">
        <authorList>
            <person name="Chiriac C."/>
            <person name="Salcher M."/>
            <person name="Ghai R."/>
            <person name="Kavagutti S V."/>
        </authorList>
    </citation>
    <scope>NUCLEOTIDE SEQUENCE</scope>
</reference>
<name>A0A6J7EXJ0_9ZZZZ</name>